<accession>A0A2I3TT43</accession>
<dbReference type="EMBL" id="AACZ04064636">
    <property type="status" value="NOT_ANNOTATED_CDS"/>
    <property type="molecule type" value="Genomic_DNA"/>
</dbReference>
<name>A0A2I3TT43_PANTR</name>
<feature type="domain" description="IQCH-like ATP-grasp" evidence="2">
    <location>
        <begin position="293"/>
        <end position="523"/>
    </location>
</feature>
<dbReference type="EMBL" id="AACZ04064632">
    <property type="status" value="NOT_ANNOTATED_CDS"/>
    <property type="molecule type" value="Genomic_DNA"/>
</dbReference>
<feature type="region of interest" description="Disordered" evidence="1">
    <location>
        <begin position="664"/>
        <end position="684"/>
    </location>
</feature>
<gene>
    <name evidence="3 5" type="primary">IQCH</name>
</gene>
<dbReference type="InterPro" id="IPR056855">
    <property type="entry name" value="ATP-grasp_IQCH"/>
</dbReference>
<dbReference type="GeneTree" id="ENSGT00390000008908"/>
<dbReference type="VGNC" id="VGNC:1928">
    <property type="gene designation" value="IQCH"/>
</dbReference>
<reference evidence="3 4" key="1">
    <citation type="journal article" date="2005" name="Nature">
        <title>Initial sequence of the chimpanzee genome and comparison with the human genome.</title>
        <authorList>
            <consortium name="Chimpanzee sequencing and analysis consortium"/>
        </authorList>
    </citation>
    <scope>NUCLEOTIDE SEQUENCE [LARGE SCALE GENOMIC DNA]</scope>
</reference>
<evidence type="ECO:0000313" key="4">
    <source>
        <dbReference type="Proteomes" id="UP000002277"/>
    </source>
</evidence>
<dbReference type="Pfam" id="PF24923">
    <property type="entry name" value="ATP-grasp_IQCH"/>
    <property type="match status" value="1"/>
</dbReference>
<dbReference type="PROSITE" id="PS50096">
    <property type="entry name" value="IQ"/>
    <property type="match status" value="1"/>
</dbReference>
<evidence type="ECO:0000313" key="5">
    <source>
        <dbReference type="VGNC" id="VGNC:1928"/>
    </source>
</evidence>
<protein>
    <submittedName>
        <fullName evidence="3">IQ motif containing H</fullName>
    </submittedName>
</protein>
<reference evidence="3" key="3">
    <citation type="submission" date="2025-09" db="UniProtKB">
        <authorList>
            <consortium name="Ensembl"/>
        </authorList>
    </citation>
    <scope>IDENTIFICATION</scope>
</reference>
<sequence length="684" mass="78817">MKVKTPLRALKSLWDYDFLIYDGVIDNTAPDFLAFKEHFSLAWGGIFSLLEHVEKFLRNYAIPEVKIKGNNLVALLPEFELTNKLSRYDLLSVLEDPAHVQMLINLPGQRYKGQDGNSEAAMKIQATWKCYKARKFFLFYRQQKWASGVIAIAWLLYCHKTRLKKILKESRQRHLENFRIRAKHLAANWNRIRTSRRTIIHIPSLGYSQPVREHIADFNTQQNMQLGRLCDILDANVNVIYICSHHMNDELVLYYKKILSLHAAVKSGNLEDRSDLQDRFKIITPEAVNIFPMIEQLSQLITDHLQIQRWLFKMDSEFRGNGTAFCDIPSYLKCYKWVLKESSRYGLEDWRKKWAQEPALVKISEELAGILAQHAQPVNEKRFPTWRKFLQTFLSQGGVIEAFPPADNVTNLTVDMLIEPNGKISVLSTGDQLHAESPFISSGTTVPQTSVDPQVLTYLCLQIGKACRMRDVVGYFSIDLVTFIDPSTLEQQVWATGLNLAYSDQLALTQLTLYLTNGHLDCSLSTLEVPRFVPKERKKTKCMSALSMPTLATSRYAVMTTQLRHSNLSLVFHYVFLQICRAHGIGYDLEERQGTVFILYEHLKRHKLGMLTIGEDLQGVLMTFARNLFIIHQEISAPNMQGETNFKTTIADIETILRVTKENKMRFEEEQQSKDDKNLSKPKK</sequence>
<keyword evidence="4" id="KW-1185">Reference proteome</keyword>
<dbReference type="EMBL" id="AACZ04064634">
    <property type="status" value="NOT_ANNOTATED_CDS"/>
    <property type="molecule type" value="Genomic_DNA"/>
</dbReference>
<dbReference type="PANTHER" id="PTHR14465:SF0">
    <property type="entry name" value="IQ DOMAIN-CONTAINING PROTEIN H"/>
    <property type="match status" value="1"/>
</dbReference>
<evidence type="ECO:0000259" key="2">
    <source>
        <dbReference type="Pfam" id="PF24923"/>
    </source>
</evidence>
<dbReference type="Ensembl" id="ENSPTRT00000091200.1">
    <property type="protein sequence ID" value="ENSPTRP00000092401.1"/>
    <property type="gene ID" value="ENSPTRG00000007205.6"/>
</dbReference>
<reference evidence="3" key="2">
    <citation type="submission" date="2025-08" db="UniProtKB">
        <authorList>
            <consortium name="Ensembl"/>
        </authorList>
    </citation>
    <scope>IDENTIFICATION</scope>
</reference>
<evidence type="ECO:0000256" key="1">
    <source>
        <dbReference type="SAM" id="MobiDB-lite"/>
    </source>
</evidence>
<evidence type="ECO:0000313" key="3">
    <source>
        <dbReference type="Ensembl" id="ENSPTRP00000092401.1"/>
    </source>
</evidence>
<dbReference type="Bgee" id="ENSPTRG00000007205">
    <property type="expression patterns" value="Expressed in testis and 16 other cell types or tissues"/>
</dbReference>
<dbReference type="PANTHER" id="PTHR14465">
    <property type="entry name" value="IQ DOMAIN-CONTAINING PROTEIN H"/>
    <property type="match status" value="1"/>
</dbReference>
<accession>A0A2J8NR13</accession>
<proteinExistence type="predicted"/>
<dbReference type="InterPro" id="IPR038752">
    <property type="entry name" value="IQCH"/>
</dbReference>
<dbReference type="Proteomes" id="UP000002277">
    <property type="component" value="Chromosome 15"/>
</dbReference>
<dbReference type="EMBL" id="AACZ04064635">
    <property type="status" value="NOT_ANNOTATED_CDS"/>
    <property type="molecule type" value="Genomic_DNA"/>
</dbReference>
<dbReference type="EMBL" id="AACZ04064633">
    <property type="status" value="NOT_ANNOTATED_CDS"/>
    <property type="molecule type" value="Genomic_DNA"/>
</dbReference>
<dbReference type="AlphaFoldDB" id="A0A2I3TT43"/>
<organism evidence="3 4">
    <name type="scientific">Pan troglodytes</name>
    <name type="common">Chimpanzee</name>
    <dbReference type="NCBI Taxonomy" id="9598"/>
    <lineage>
        <taxon>Eukaryota</taxon>
        <taxon>Metazoa</taxon>
        <taxon>Chordata</taxon>
        <taxon>Craniata</taxon>
        <taxon>Vertebrata</taxon>
        <taxon>Euteleostomi</taxon>
        <taxon>Mammalia</taxon>
        <taxon>Eutheria</taxon>
        <taxon>Euarchontoglires</taxon>
        <taxon>Primates</taxon>
        <taxon>Haplorrhini</taxon>
        <taxon>Catarrhini</taxon>
        <taxon>Hominidae</taxon>
        <taxon>Pan</taxon>
    </lineage>
</organism>